<evidence type="ECO:0000256" key="1">
    <source>
        <dbReference type="ARBA" id="ARBA00004123"/>
    </source>
</evidence>
<dbReference type="InterPro" id="IPR022043">
    <property type="entry name" value="CAF1A_DD"/>
</dbReference>
<evidence type="ECO:0000256" key="3">
    <source>
        <dbReference type="ARBA" id="ARBA00023204"/>
    </source>
</evidence>
<keyword evidence="2" id="KW-0227">DNA damage</keyword>
<feature type="compositionally biased region" description="Basic and acidic residues" evidence="5">
    <location>
        <begin position="16"/>
        <end position="35"/>
    </location>
</feature>
<dbReference type="EMBL" id="LSBJ02000005">
    <property type="protein sequence ID" value="OAQ64720.1"/>
    <property type="molecule type" value="Genomic_DNA"/>
</dbReference>
<feature type="region of interest" description="Disordered" evidence="5">
    <location>
        <begin position="1"/>
        <end position="243"/>
    </location>
</feature>
<dbReference type="KEGG" id="pchm:VFPPC_05955"/>
<evidence type="ECO:0000256" key="2">
    <source>
        <dbReference type="ARBA" id="ARBA00022763"/>
    </source>
</evidence>
<dbReference type="GO" id="GO:0033186">
    <property type="term" value="C:CAF-1 complex"/>
    <property type="evidence" value="ECO:0007669"/>
    <property type="project" value="TreeGrafter"/>
</dbReference>
<dbReference type="Pfam" id="PF12253">
    <property type="entry name" value="CAF1A_dimeriz"/>
    <property type="match status" value="1"/>
</dbReference>
<dbReference type="GO" id="GO:0006281">
    <property type="term" value="P:DNA repair"/>
    <property type="evidence" value="ECO:0007669"/>
    <property type="project" value="UniProtKB-KW"/>
</dbReference>
<dbReference type="GO" id="GO:0006334">
    <property type="term" value="P:nucleosome assembly"/>
    <property type="evidence" value="ECO:0007669"/>
    <property type="project" value="TreeGrafter"/>
</dbReference>
<feature type="compositionally biased region" description="Basic and acidic residues" evidence="5">
    <location>
        <begin position="120"/>
        <end position="203"/>
    </location>
</feature>
<dbReference type="Proteomes" id="UP000078397">
    <property type="component" value="Unassembled WGS sequence"/>
</dbReference>
<evidence type="ECO:0000259" key="7">
    <source>
        <dbReference type="Pfam" id="PF21796"/>
    </source>
</evidence>
<keyword evidence="4" id="KW-0539">Nucleus</keyword>
<feature type="compositionally biased region" description="Low complexity" evidence="5">
    <location>
        <begin position="81"/>
        <end position="92"/>
    </location>
</feature>
<comment type="subcellular location">
    <subcellularLocation>
        <location evidence="1">Nucleus</location>
    </subcellularLocation>
</comment>
<name>A0A179FHG3_METCM</name>
<dbReference type="InterPro" id="IPR048800">
    <property type="entry name" value="Cac1-like_C"/>
</dbReference>
<dbReference type="OrthoDB" id="79480at2759"/>
<evidence type="ECO:0000259" key="6">
    <source>
        <dbReference type="Pfam" id="PF12253"/>
    </source>
</evidence>
<organism evidence="8 9">
    <name type="scientific">Pochonia chlamydosporia 170</name>
    <dbReference type="NCBI Taxonomy" id="1380566"/>
    <lineage>
        <taxon>Eukaryota</taxon>
        <taxon>Fungi</taxon>
        <taxon>Dikarya</taxon>
        <taxon>Ascomycota</taxon>
        <taxon>Pezizomycotina</taxon>
        <taxon>Sordariomycetes</taxon>
        <taxon>Hypocreomycetidae</taxon>
        <taxon>Hypocreales</taxon>
        <taxon>Clavicipitaceae</taxon>
        <taxon>Pochonia</taxon>
    </lineage>
</organism>
<keyword evidence="9" id="KW-1185">Reference proteome</keyword>
<sequence>MSHNVQEMGPVGRKRSHDEFEADFVKIDDAPDAKTPKSKINSIRPSGDSLLPPQVQTELHSSPGGSPALTEAGSSTPARNSPSPLTPTKTPSGQEPSDQTNSDKMAASGKGAAPKRKRLTAGEKEAKDKELAEKKKEREEQAAKKAADKAKQDEEKAARAKEREEKRKQKEEEDRLKAEQRDEKKRKKEEEQRRIQEEKDRKARSQPKLNAFFKMPGTPKKSANDGFSADGSPAKAEDGEGSVKQVETEYERLFKPFFLRENTRLAASATQMDDETKAAKSRILDGFITCQRLSENQESQGFDPLELLCLARRVPKRGRVHHPVKHIMETAYRESENTNAAGGAGVNDIYQEARKKLAEIPQKVIAFSQDVRPPYYGTITLKPYALGRDAMNSLARKPMGRRLPLDYDYDSEAEWQEDEGEDIDMEDDEEELDEEDDMDGFLDDADDAGLSRRVFGNTMEPESTGVCYENHHRLGPNRTVYEHKMEFIHEGLQQTWGIDPFSTQYWEPEVKKQPAKSANSAPETCIKMPPPPAPANAFAALGSAATNASTAVKLVKPELLNDFKRAILDNKALSKVGIIDFIFHQFRDNVSRAEVKNTLEHVAEKKGAGRSKEWDLKPGHEIAL</sequence>
<accession>A0A179FHG3</accession>
<feature type="compositionally biased region" description="Polar residues" evidence="5">
    <location>
        <begin position="54"/>
        <end position="64"/>
    </location>
</feature>
<feature type="domain" description="Chromatin assembly factor 1 subunit A dimerization" evidence="6">
    <location>
        <begin position="363"/>
        <end position="438"/>
    </location>
</feature>
<dbReference type="PANTHER" id="PTHR15272:SF0">
    <property type="entry name" value="CHROMATIN ASSEMBLY FACTOR 1 SUBUNIT A"/>
    <property type="match status" value="1"/>
</dbReference>
<feature type="compositionally biased region" description="Polar residues" evidence="5">
    <location>
        <begin position="93"/>
        <end position="103"/>
    </location>
</feature>
<dbReference type="GeneID" id="28849063"/>
<dbReference type="STRING" id="1380566.A0A179FHG3"/>
<feature type="domain" description="Chromatin assembly factor 1 subunit Cac1-like C-terminal" evidence="7">
    <location>
        <begin position="560"/>
        <end position="616"/>
    </location>
</feature>
<dbReference type="GO" id="GO:0005634">
    <property type="term" value="C:nucleus"/>
    <property type="evidence" value="ECO:0007669"/>
    <property type="project" value="UniProtKB-SubCell"/>
</dbReference>
<evidence type="ECO:0000256" key="4">
    <source>
        <dbReference type="ARBA" id="ARBA00023242"/>
    </source>
</evidence>
<protein>
    <submittedName>
        <fullName evidence="8">Chromatin assembly complex, subunit p90</fullName>
    </submittedName>
</protein>
<evidence type="ECO:0000256" key="5">
    <source>
        <dbReference type="SAM" id="MobiDB-lite"/>
    </source>
</evidence>
<dbReference type="AlphaFoldDB" id="A0A179FHG3"/>
<comment type="caution">
    <text evidence="8">The sequence shown here is derived from an EMBL/GenBank/DDBJ whole genome shotgun (WGS) entry which is preliminary data.</text>
</comment>
<evidence type="ECO:0000313" key="9">
    <source>
        <dbReference type="Proteomes" id="UP000078397"/>
    </source>
</evidence>
<evidence type="ECO:0000313" key="8">
    <source>
        <dbReference type="EMBL" id="OAQ64720.1"/>
    </source>
</evidence>
<reference evidence="8 9" key="1">
    <citation type="journal article" date="2016" name="PLoS Pathog.">
        <title>Biosynthesis of antibiotic leucinostatins in bio-control fungus Purpureocillium lilacinum and their inhibition on phytophthora revealed by genome mining.</title>
        <authorList>
            <person name="Wang G."/>
            <person name="Liu Z."/>
            <person name="Lin R."/>
            <person name="Li E."/>
            <person name="Mao Z."/>
            <person name="Ling J."/>
            <person name="Yang Y."/>
            <person name="Yin W.B."/>
            <person name="Xie B."/>
        </authorList>
    </citation>
    <scope>NUCLEOTIDE SEQUENCE [LARGE SCALE GENOMIC DNA]</scope>
    <source>
        <strain evidence="8">170</strain>
    </source>
</reference>
<dbReference type="Pfam" id="PF21796">
    <property type="entry name" value="Cac1_C"/>
    <property type="match status" value="1"/>
</dbReference>
<proteinExistence type="predicted"/>
<keyword evidence="3" id="KW-0234">DNA repair</keyword>
<dbReference type="PANTHER" id="PTHR15272">
    <property type="entry name" value="CHROMATIN ASSEMBLY FACTOR 1 SUBUNIT A CAF-1 SUBUNIT A"/>
    <property type="match status" value="1"/>
</dbReference>
<dbReference type="RefSeq" id="XP_018142034.1">
    <property type="nucleotide sequence ID" value="XM_018285069.1"/>
</dbReference>
<gene>
    <name evidence="8" type="ORF">VFPPC_05955</name>
</gene>